<dbReference type="NCBIfam" id="NF002004">
    <property type="entry name" value="PRK00802.1-4"/>
    <property type="match status" value="1"/>
</dbReference>
<evidence type="ECO:0000313" key="7">
    <source>
        <dbReference type="Proteomes" id="UP000177521"/>
    </source>
</evidence>
<dbReference type="HAMAP" id="MF_00527">
    <property type="entry name" value="3MGH"/>
    <property type="match status" value="1"/>
</dbReference>
<dbReference type="NCBIfam" id="TIGR00567">
    <property type="entry name" value="3mg"/>
    <property type="match status" value="1"/>
</dbReference>
<dbReference type="PANTHER" id="PTHR10429:SF0">
    <property type="entry name" value="DNA-3-METHYLADENINE GLYCOSYLASE"/>
    <property type="match status" value="1"/>
</dbReference>
<evidence type="ECO:0000256" key="2">
    <source>
        <dbReference type="ARBA" id="ARBA00022763"/>
    </source>
</evidence>
<evidence type="ECO:0000256" key="4">
    <source>
        <dbReference type="ARBA" id="ARBA00023204"/>
    </source>
</evidence>
<dbReference type="EC" id="3.2.2.-" evidence="5"/>
<organism evidence="6 7">
    <name type="scientific">Candidatus Abawacabacteria bacterium RIFCSPHIGHO2_01_FULL_46_8</name>
    <dbReference type="NCBI Taxonomy" id="1817815"/>
    <lineage>
        <taxon>Bacteria</taxon>
        <taxon>Candidatus Abawacaibacteriota</taxon>
    </lineage>
</organism>
<evidence type="ECO:0000256" key="3">
    <source>
        <dbReference type="ARBA" id="ARBA00022801"/>
    </source>
</evidence>
<dbReference type="GO" id="GO:0006284">
    <property type="term" value="P:base-excision repair"/>
    <property type="evidence" value="ECO:0007669"/>
    <property type="project" value="InterPro"/>
</dbReference>
<dbReference type="Pfam" id="PF02245">
    <property type="entry name" value="Pur_DNA_glyco"/>
    <property type="match status" value="1"/>
</dbReference>
<dbReference type="PANTHER" id="PTHR10429">
    <property type="entry name" value="DNA-3-METHYLADENINE GLYCOSYLASE"/>
    <property type="match status" value="1"/>
</dbReference>
<evidence type="ECO:0000256" key="1">
    <source>
        <dbReference type="ARBA" id="ARBA00009232"/>
    </source>
</evidence>
<dbReference type="SUPFAM" id="SSF50486">
    <property type="entry name" value="FMT C-terminal domain-like"/>
    <property type="match status" value="1"/>
</dbReference>
<protein>
    <recommendedName>
        <fullName evidence="5">Putative 3-methyladenine DNA glycosylase</fullName>
        <ecNumber evidence="5">3.2.2.-</ecNumber>
    </recommendedName>
</protein>
<name>A0A1F4XLJ7_9BACT</name>
<dbReference type="Proteomes" id="UP000177521">
    <property type="component" value="Unassembled WGS sequence"/>
</dbReference>
<dbReference type="GO" id="GO:0003905">
    <property type="term" value="F:alkylbase DNA N-glycosylase activity"/>
    <property type="evidence" value="ECO:0007669"/>
    <property type="project" value="InterPro"/>
</dbReference>
<comment type="caution">
    <text evidence="6">The sequence shown here is derived from an EMBL/GenBank/DDBJ whole genome shotgun (WGS) entry which is preliminary data.</text>
</comment>
<dbReference type="CDD" id="cd00540">
    <property type="entry name" value="AAG"/>
    <property type="match status" value="1"/>
</dbReference>
<reference evidence="6 7" key="1">
    <citation type="journal article" date="2016" name="Nat. Commun.">
        <title>Thousands of microbial genomes shed light on interconnected biogeochemical processes in an aquifer system.</title>
        <authorList>
            <person name="Anantharaman K."/>
            <person name="Brown C.T."/>
            <person name="Hug L.A."/>
            <person name="Sharon I."/>
            <person name="Castelle C.J."/>
            <person name="Probst A.J."/>
            <person name="Thomas B.C."/>
            <person name="Singh A."/>
            <person name="Wilkins M.J."/>
            <person name="Karaoz U."/>
            <person name="Brodie E.L."/>
            <person name="Williams K.H."/>
            <person name="Hubbard S.S."/>
            <person name="Banfield J.F."/>
        </authorList>
    </citation>
    <scope>NUCLEOTIDE SEQUENCE [LARGE SCALE GENOMIC DNA]</scope>
</reference>
<dbReference type="AlphaFoldDB" id="A0A1F4XLJ7"/>
<proteinExistence type="inferred from homology"/>
<keyword evidence="2 5" id="KW-0227">DNA damage</keyword>
<comment type="similarity">
    <text evidence="1 5">Belongs to the DNA glycosylase MPG family.</text>
</comment>
<evidence type="ECO:0000313" key="6">
    <source>
        <dbReference type="EMBL" id="OGC82602.1"/>
    </source>
</evidence>
<dbReference type="InterPro" id="IPR036995">
    <property type="entry name" value="MPG_sf"/>
</dbReference>
<sequence length="169" mass="18640">MSQRLPRSFFARPTLQVAEELLGKLLVYQAKVGRINEVEAYIGADDPACHTARGLTPRNQVMFGPAGFSYVYFIYGKYHCLNVVTEQKGFPAAVLIRGVEPLQGIDRSSDGPGKLCLAYGLDKSHNGIDLCRDADFYLADDGQISTTIKKTPRIGIKLGLDKNWRFVAG</sequence>
<dbReference type="InterPro" id="IPR011034">
    <property type="entry name" value="Formyl_transferase-like_C_sf"/>
</dbReference>
<keyword evidence="4 5" id="KW-0234">DNA repair</keyword>
<evidence type="ECO:0000256" key="5">
    <source>
        <dbReference type="HAMAP-Rule" id="MF_00527"/>
    </source>
</evidence>
<dbReference type="EMBL" id="MEWS01000015">
    <property type="protein sequence ID" value="OGC82602.1"/>
    <property type="molecule type" value="Genomic_DNA"/>
</dbReference>
<dbReference type="InterPro" id="IPR003180">
    <property type="entry name" value="MPG"/>
</dbReference>
<accession>A0A1F4XLJ7</accession>
<dbReference type="Gene3D" id="3.10.300.10">
    <property type="entry name" value="Methylpurine-DNA glycosylase (MPG)"/>
    <property type="match status" value="1"/>
</dbReference>
<keyword evidence="3 5" id="KW-0378">Hydrolase</keyword>
<gene>
    <name evidence="6" type="ORF">A2788_00145</name>
</gene>
<dbReference type="GO" id="GO:0003677">
    <property type="term" value="F:DNA binding"/>
    <property type="evidence" value="ECO:0007669"/>
    <property type="project" value="InterPro"/>
</dbReference>